<name>A0A6C0DIV1_9ZZZZ</name>
<keyword evidence="1" id="KW-1133">Transmembrane helix</keyword>
<protein>
    <submittedName>
        <fullName evidence="2">Uncharacterized protein</fullName>
    </submittedName>
</protein>
<keyword evidence="1" id="KW-0472">Membrane</keyword>
<accession>A0A6C0DIV1</accession>
<reference evidence="2" key="1">
    <citation type="journal article" date="2020" name="Nature">
        <title>Giant virus diversity and host interactions through global metagenomics.</title>
        <authorList>
            <person name="Schulz F."/>
            <person name="Roux S."/>
            <person name="Paez-Espino D."/>
            <person name="Jungbluth S."/>
            <person name="Walsh D.A."/>
            <person name="Denef V.J."/>
            <person name="McMahon K.D."/>
            <person name="Konstantinidis K.T."/>
            <person name="Eloe-Fadrosh E.A."/>
            <person name="Kyrpides N.C."/>
            <person name="Woyke T."/>
        </authorList>
    </citation>
    <scope>NUCLEOTIDE SEQUENCE</scope>
    <source>
        <strain evidence="2">GVMAG-M-3300023174-207</strain>
    </source>
</reference>
<organism evidence="2">
    <name type="scientific">viral metagenome</name>
    <dbReference type="NCBI Taxonomy" id="1070528"/>
    <lineage>
        <taxon>unclassified sequences</taxon>
        <taxon>metagenomes</taxon>
        <taxon>organismal metagenomes</taxon>
    </lineage>
</organism>
<evidence type="ECO:0000256" key="1">
    <source>
        <dbReference type="SAM" id="Phobius"/>
    </source>
</evidence>
<sequence>MYKYILIFLLWVLNLELSVGNVLLRPNSDGDIVFRLNNILPFMKASFTYSYFWNMSMWDINIFTFFGLCLAYIYLIEEFLQL</sequence>
<feature type="transmembrane region" description="Helical" evidence="1">
    <location>
        <begin position="51"/>
        <end position="75"/>
    </location>
</feature>
<proteinExistence type="predicted"/>
<dbReference type="EMBL" id="MN739627">
    <property type="protein sequence ID" value="QHT16876.1"/>
    <property type="molecule type" value="Genomic_DNA"/>
</dbReference>
<evidence type="ECO:0000313" key="2">
    <source>
        <dbReference type="EMBL" id="QHT16876.1"/>
    </source>
</evidence>
<keyword evidence="1" id="KW-0812">Transmembrane</keyword>
<dbReference type="AlphaFoldDB" id="A0A6C0DIV1"/>